<dbReference type="HOGENOM" id="CLU_1571444_0_0_1"/>
<sequence>MNSAMMTTSKSSSKSSSYNEPSFLRSRASSLSVNNSESQIFSQQYNPRILLSASFNYFEEEELGAPINIYHENRGHLEEDKKARTELDTDILNNDLYCPVQQQETETSTSRGLNIGKFTSFLPRFSFSNNNNYGGVMDSTSTNIDSWGYHHNDMFNTNNMFDSINGVVCK</sequence>
<comment type="caution">
    <text evidence="2">The sequence shown here is derived from an EMBL/GenBank/DDBJ whole genome shotgun (WGS) entry which is preliminary data.</text>
</comment>
<gene>
    <name evidence="2" type="ORF">RirG_184790</name>
</gene>
<dbReference type="Proteomes" id="UP000022910">
    <property type="component" value="Unassembled WGS sequence"/>
</dbReference>
<dbReference type="AlphaFoldDB" id="A0A015LZ06"/>
<dbReference type="EMBL" id="JEMT01026133">
    <property type="protein sequence ID" value="EXX59913.1"/>
    <property type="molecule type" value="Genomic_DNA"/>
</dbReference>
<evidence type="ECO:0000313" key="3">
    <source>
        <dbReference type="Proteomes" id="UP000022910"/>
    </source>
</evidence>
<proteinExistence type="predicted"/>
<organism evidence="2 3">
    <name type="scientific">Rhizophagus irregularis (strain DAOM 197198w)</name>
    <name type="common">Glomus intraradices</name>
    <dbReference type="NCBI Taxonomy" id="1432141"/>
    <lineage>
        <taxon>Eukaryota</taxon>
        <taxon>Fungi</taxon>
        <taxon>Fungi incertae sedis</taxon>
        <taxon>Mucoromycota</taxon>
        <taxon>Glomeromycotina</taxon>
        <taxon>Glomeromycetes</taxon>
        <taxon>Glomerales</taxon>
        <taxon>Glomeraceae</taxon>
        <taxon>Rhizophagus</taxon>
    </lineage>
</organism>
<feature type="region of interest" description="Disordered" evidence="1">
    <location>
        <begin position="1"/>
        <end position="20"/>
    </location>
</feature>
<dbReference type="OrthoDB" id="2348264at2759"/>
<keyword evidence="3" id="KW-1185">Reference proteome</keyword>
<protein>
    <submittedName>
        <fullName evidence="2">Uncharacterized protein</fullName>
    </submittedName>
</protein>
<name>A0A015LZ06_RHIIW</name>
<evidence type="ECO:0000313" key="2">
    <source>
        <dbReference type="EMBL" id="EXX59913.1"/>
    </source>
</evidence>
<accession>A0A015LZ06</accession>
<evidence type="ECO:0000256" key="1">
    <source>
        <dbReference type="SAM" id="MobiDB-lite"/>
    </source>
</evidence>
<reference evidence="2 3" key="1">
    <citation type="submission" date="2014-02" db="EMBL/GenBank/DDBJ databases">
        <title>Single nucleus genome sequencing reveals high similarity among nuclei of an endomycorrhizal fungus.</title>
        <authorList>
            <person name="Lin K."/>
            <person name="Geurts R."/>
            <person name="Zhang Z."/>
            <person name="Limpens E."/>
            <person name="Saunders D.G."/>
            <person name="Mu D."/>
            <person name="Pang E."/>
            <person name="Cao H."/>
            <person name="Cha H."/>
            <person name="Lin T."/>
            <person name="Zhou Q."/>
            <person name="Shang Y."/>
            <person name="Li Y."/>
            <person name="Ivanov S."/>
            <person name="Sharma T."/>
            <person name="Velzen R.V."/>
            <person name="Ruijter N.D."/>
            <person name="Aanen D.K."/>
            <person name="Win J."/>
            <person name="Kamoun S."/>
            <person name="Bisseling T."/>
            <person name="Huang S."/>
        </authorList>
    </citation>
    <scope>NUCLEOTIDE SEQUENCE [LARGE SCALE GENOMIC DNA]</scope>
    <source>
        <strain evidence="3">DAOM197198w</strain>
    </source>
</reference>